<feature type="region of interest" description="Disordered" evidence="1">
    <location>
        <begin position="1"/>
        <end position="36"/>
    </location>
</feature>
<feature type="compositionally biased region" description="Basic and acidic residues" evidence="1">
    <location>
        <begin position="100"/>
        <end position="114"/>
    </location>
</feature>
<evidence type="ECO:0000313" key="3">
    <source>
        <dbReference type="EMBL" id="CRK90439.1"/>
    </source>
</evidence>
<evidence type="ECO:0000259" key="2">
    <source>
        <dbReference type="SMART" id="SM01083"/>
    </source>
</evidence>
<feature type="compositionally biased region" description="Basic residues" evidence="1">
    <location>
        <begin position="7"/>
        <end position="19"/>
    </location>
</feature>
<feature type="region of interest" description="Disordered" evidence="1">
    <location>
        <begin position="299"/>
        <end position="341"/>
    </location>
</feature>
<feature type="region of interest" description="Disordered" evidence="1">
    <location>
        <begin position="51"/>
        <end position="114"/>
    </location>
</feature>
<feature type="compositionally biased region" description="Polar residues" evidence="1">
    <location>
        <begin position="70"/>
        <end position="83"/>
    </location>
</feature>
<dbReference type="InterPro" id="IPR019339">
    <property type="entry name" value="CIR_N_dom"/>
</dbReference>
<feature type="compositionally biased region" description="Basic residues" evidence="1">
    <location>
        <begin position="232"/>
        <end position="250"/>
    </location>
</feature>
<organism evidence="3 4">
    <name type="scientific">Clunio marinus</name>
    <dbReference type="NCBI Taxonomy" id="568069"/>
    <lineage>
        <taxon>Eukaryota</taxon>
        <taxon>Metazoa</taxon>
        <taxon>Ecdysozoa</taxon>
        <taxon>Arthropoda</taxon>
        <taxon>Hexapoda</taxon>
        <taxon>Insecta</taxon>
        <taxon>Pterygota</taxon>
        <taxon>Neoptera</taxon>
        <taxon>Endopterygota</taxon>
        <taxon>Diptera</taxon>
        <taxon>Nematocera</taxon>
        <taxon>Chironomoidea</taxon>
        <taxon>Chironomidae</taxon>
        <taxon>Clunio</taxon>
    </lineage>
</organism>
<evidence type="ECO:0000313" key="4">
    <source>
        <dbReference type="Proteomes" id="UP000183832"/>
    </source>
</evidence>
<dbReference type="AlphaFoldDB" id="A0A1J1HQX6"/>
<dbReference type="InterPro" id="IPR039875">
    <property type="entry name" value="LENG1-like"/>
</dbReference>
<feature type="domain" description="CBF1-interacting co-repressor CIR N-terminal" evidence="2">
    <location>
        <begin position="8"/>
        <end position="44"/>
    </location>
</feature>
<keyword evidence="4" id="KW-1185">Reference proteome</keyword>
<feature type="region of interest" description="Disordered" evidence="1">
    <location>
        <begin position="209"/>
        <end position="270"/>
    </location>
</feature>
<name>A0A1J1HQX6_9DIPT</name>
<dbReference type="PANTHER" id="PTHR22093">
    <property type="entry name" value="LEUKOCYTE RECEPTOR CLUSTER LRC MEMBER 1"/>
    <property type="match status" value="1"/>
</dbReference>
<feature type="compositionally biased region" description="Basic and acidic residues" evidence="1">
    <location>
        <begin position="299"/>
        <end position="321"/>
    </location>
</feature>
<dbReference type="Pfam" id="PF10197">
    <property type="entry name" value="Cir_N"/>
    <property type="match status" value="1"/>
</dbReference>
<dbReference type="PANTHER" id="PTHR22093:SF0">
    <property type="entry name" value="LEUKOCYTE RECEPTOR CLUSTER MEMBER 1"/>
    <property type="match status" value="1"/>
</dbReference>
<dbReference type="Proteomes" id="UP000183832">
    <property type="component" value="Unassembled WGS sequence"/>
</dbReference>
<dbReference type="STRING" id="568069.A0A1J1HQX6"/>
<feature type="compositionally biased region" description="Basic and acidic residues" evidence="1">
    <location>
        <begin position="221"/>
        <end position="231"/>
    </location>
</feature>
<evidence type="ECO:0000256" key="1">
    <source>
        <dbReference type="SAM" id="MobiDB-lite"/>
    </source>
</evidence>
<sequence length="341" mass="40360">MNILPHKSWHVRTKKNIAKVRKDEREAAEKEKERLRRVALADQEAKINLLKERAKKRKGSESDNLEDQTEINTETSTKVSSEHVNFFNDLETGKYVPPKNNKDHEKEKKEEQEKYEKQIGYLTYLGQDTNEATGRRDWYDVAPNRKDITDETGRKVEVNLKTKLLHDPMRMIEKYVGKSIKNLPSCSKEESKEEIKTIPKYEPIINESFKKYKKKRSHSQSHSEKISEHFKKSQKKKHKKDKKQKKKSKHELKSVLSTNDSSSDEETRKLKKLKLEKLRAERLQREKIERAKADKLLAKLRGEPDPEMKVKTSKELQEHIRPVKQKYNSQFNPEIARQNYD</sequence>
<dbReference type="OrthoDB" id="2159131at2759"/>
<dbReference type="EMBL" id="CVRI01000019">
    <property type="protein sequence ID" value="CRK90439.1"/>
    <property type="molecule type" value="Genomic_DNA"/>
</dbReference>
<proteinExistence type="predicted"/>
<dbReference type="SMART" id="SM01083">
    <property type="entry name" value="Cir_N"/>
    <property type="match status" value="1"/>
</dbReference>
<gene>
    <name evidence="3" type="ORF">CLUMA_CG004115</name>
</gene>
<accession>A0A1J1HQX6</accession>
<reference evidence="3 4" key="1">
    <citation type="submission" date="2015-04" db="EMBL/GenBank/DDBJ databases">
        <authorList>
            <person name="Syromyatnikov M.Y."/>
            <person name="Popov V.N."/>
        </authorList>
    </citation>
    <scope>NUCLEOTIDE SEQUENCE [LARGE SCALE GENOMIC DNA]</scope>
</reference>
<feature type="compositionally biased region" description="Basic and acidic residues" evidence="1">
    <location>
        <begin position="20"/>
        <end position="36"/>
    </location>
</feature>
<protein>
    <submittedName>
        <fullName evidence="3">CLUMA_CG004115, isoform A</fullName>
    </submittedName>
</protein>